<gene>
    <name evidence="2" type="ORF">ACFR9T_11010</name>
</gene>
<dbReference type="PANTHER" id="PTHR37292:SF2">
    <property type="entry name" value="DUF262 DOMAIN-CONTAINING PROTEIN"/>
    <property type="match status" value="1"/>
</dbReference>
<name>A0ABD6C2L1_9EURY</name>
<reference evidence="2 3" key="1">
    <citation type="journal article" date="2019" name="Int. J. Syst. Evol. Microbiol.">
        <title>The Global Catalogue of Microorganisms (GCM) 10K type strain sequencing project: providing services to taxonomists for standard genome sequencing and annotation.</title>
        <authorList>
            <consortium name="The Broad Institute Genomics Platform"/>
            <consortium name="The Broad Institute Genome Sequencing Center for Infectious Disease"/>
            <person name="Wu L."/>
            <person name="Ma J."/>
        </authorList>
    </citation>
    <scope>NUCLEOTIDE SEQUENCE [LARGE SCALE GENOMIC DNA]</scope>
    <source>
        <strain evidence="2 3">CGMCC 1.12689</strain>
    </source>
</reference>
<proteinExistence type="predicted"/>
<dbReference type="AlphaFoldDB" id="A0ABD6C2L1"/>
<dbReference type="PANTHER" id="PTHR37292">
    <property type="entry name" value="VNG6097C"/>
    <property type="match status" value="1"/>
</dbReference>
<dbReference type="EMBL" id="JBHUDB010000008">
    <property type="protein sequence ID" value="MFD1571112.1"/>
    <property type="molecule type" value="Genomic_DNA"/>
</dbReference>
<keyword evidence="3" id="KW-1185">Reference proteome</keyword>
<evidence type="ECO:0000313" key="3">
    <source>
        <dbReference type="Proteomes" id="UP001597185"/>
    </source>
</evidence>
<comment type="caution">
    <text evidence="2">The sequence shown here is derived from an EMBL/GenBank/DDBJ whole genome shotgun (WGS) entry which is preliminary data.</text>
</comment>
<feature type="non-terminal residue" evidence="2">
    <location>
        <position position="332"/>
    </location>
</feature>
<feature type="domain" description="GmrSD restriction endonucleases N-terminal" evidence="1">
    <location>
        <begin position="20"/>
        <end position="280"/>
    </location>
</feature>
<evidence type="ECO:0000313" key="2">
    <source>
        <dbReference type="EMBL" id="MFD1571112.1"/>
    </source>
</evidence>
<organism evidence="2 3">
    <name type="scientific">Halorubrum laminariae</name>
    <dbReference type="NCBI Taxonomy" id="1433523"/>
    <lineage>
        <taxon>Archaea</taxon>
        <taxon>Methanobacteriati</taxon>
        <taxon>Methanobacteriota</taxon>
        <taxon>Stenosarchaea group</taxon>
        <taxon>Halobacteria</taxon>
        <taxon>Halobacteriales</taxon>
        <taxon>Haloferacaceae</taxon>
        <taxon>Halorubrum</taxon>
    </lineage>
</organism>
<sequence>MPVEASPETESVRDILPRLNDSLFIPCLQRDYCWKQKQIKMLWDSLLRGLPLGSLLIWEDEGDGVRTEPAYSFIQHYVDERAYSWADGPQRYSQRFNFEELPDSYSLVLDGQQRLTSFYLSLMGSFTTRKHGGWKSNRGAWNQRELHFDLLSGEKTEDHDRDLVYDFDFRKGRGLSESGDSYWFPVNELVTDSDSLTSESFVEKETLLEEKLPEIESKVDADEVPKVEKNLERLWWGVNQREAILYETTHTDERTARELFIRRNKAGKVLSGVDILLALLTGYWERVDDESKPTDAKKQIERFTEKLSANDTIGQKYLYIELLSSVWSRRPR</sequence>
<dbReference type="Proteomes" id="UP001597185">
    <property type="component" value="Unassembled WGS sequence"/>
</dbReference>
<dbReference type="InterPro" id="IPR004919">
    <property type="entry name" value="GmrSD_N"/>
</dbReference>
<dbReference type="RefSeq" id="WP_379812254.1">
    <property type="nucleotide sequence ID" value="NZ_JBHUDB010000008.1"/>
</dbReference>
<accession>A0ABD6C2L1</accession>
<protein>
    <submittedName>
        <fullName evidence="2">DUF262 domain-containing protein</fullName>
    </submittedName>
</protein>
<evidence type="ECO:0000259" key="1">
    <source>
        <dbReference type="Pfam" id="PF03235"/>
    </source>
</evidence>
<dbReference type="Pfam" id="PF03235">
    <property type="entry name" value="GmrSD_N"/>
    <property type="match status" value="1"/>
</dbReference>